<gene>
    <name evidence="2" type="ORF">GCM10007380_41010</name>
</gene>
<dbReference type="OrthoDB" id="9948796at2"/>
<dbReference type="AlphaFoldDB" id="A0A8J3AQ17"/>
<feature type="transmembrane region" description="Helical" evidence="1">
    <location>
        <begin position="12"/>
        <end position="34"/>
    </location>
</feature>
<feature type="transmembrane region" description="Helical" evidence="1">
    <location>
        <begin position="80"/>
        <end position="103"/>
    </location>
</feature>
<reference evidence="3" key="1">
    <citation type="journal article" date="2019" name="Int. J. Syst. Evol. Microbiol.">
        <title>The Global Catalogue of Microorganisms (GCM) 10K type strain sequencing project: providing services to taxonomists for standard genome sequencing and annotation.</title>
        <authorList>
            <consortium name="The Broad Institute Genomics Platform"/>
            <consortium name="The Broad Institute Genome Sequencing Center for Infectious Disease"/>
            <person name="Wu L."/>
            <person name="Ma J."/>
        </authorList>
    </citation>
    <scope>NUCLEOTIDE SEQUENCE [LARGE SCALE GENOMIC DNA]</scope>
    <source>
        <strain evidence="3">CGMCC 1.14993</strain>
    </source>
</reference>
<dbReference type="RefSeq" id="WP_088003323.1">
    <property type="nucleotide sequence ID" value="NZ_BMHB01000004.1"/>
</dbReference>
<keyword evidence="3" id="KW-1185">Reference proteome</keyword>
<keyword evidence="1" id="KW-0472">Membrane</keyword>
<dbReference type="EMBL" id="BMHB01000004">
    <property type="protein sequence ID" value="GGI18053.1"/>
    <property type="molecule type" value="Genomic_DNA"/>
</dbReference>
<dbReference type="Proteomes" id="UP000626244">
    <property type="component" value="Unassembled WGS sequence"/>
</dbReference>
<evidence type="ECO:0000313" key="3">
    <source>
        <dbReference type="Proteomes" id="UP000626244"/>
    </source>
</evidence>
<evidence type="ECO:0000313" key="2">
    <source>
        <dbReference type="EMBL" id="GGI18053.1"/>
    </source>
</evidence>
<comment type="caution">
    <text evidence="2">The sequence shown here is derived from an EMBL/GenBank/DDBJ whole genome shotgun (WGS) entry which is preliminary data.</text>
</comment>
<feature type="transmembrane region" description="Helical" evidence="1">
    <location>
        <begin position="46"/>
        <end position="68"/>
    </location>
</feature>
<protein>
    <submittedName>
        <fullName evidence="2">Uncharacterized protein</fullName>
    </submittedName>
</protein>
<keyword evidence="1" id="KW-0812">Transmembrane</keyword>
<name>A0A8J3AQ17_9BACI</name>
<accession>A0A8J3AQ17</accession>
<sequence length="105" mass="11996">MKEKEVYTELQISFYSIISFINYYFMIILIAILYDVNEQLAGGPASMTAIVFGPFIAIFLAIITYLLLMTFKRKGKLRLLEVGILFHLILIFVNIAIILVVLLSD</sequence>
<organism evidence="2 3">
    <name type="scientific">Gottfriedia solisilvae</name>
    <dbReference type="NCBI Taxonomy" id="1516104"/>
    <lineage>
        <taxon>Bacteria</taxon>
        <taxon>Bacillati</taxon>
        <taxon>Bacillota</taxon>
        <taxon>Bacilli</taxon>
        <taxon>Bacillales</taxon>
        <taxon>Bacillaceae</taxon>
        <taxon>Gottfriedia</taxon>
    </lineage>
</organism>
<keyword evidence="1" id="KW-1133">Transmembrane helix</keyword>
<proteinExistence type="predicted"/>
<evidence type="ECO:0000256" key="1">
    <source>
        <dbReference type="SAM" id="Phobius"/>
    </source>
</evidence>